<feature type="chain" id="PRO_5035814542" description="Secreted protein" evidence="2">
    <location>
        <begin position="36"/>
        <end position="183"/>
    </location>
</feature>
<evidence type="ECO:0000313" key="3">
    <source>
        <dbReference type="EMBL" id="KAG0591810.1"/>
    </source>
</evidence>
<evidence type="ECO:0000313" key="4">
    <source>
        <dbReference type="Proteomes" id="UP000822688"/>
    </source>
</evidence>
<evidence type="ECO:0000256" key="1">
    <source>
        <dbReference type="SAM" id="MobiDB-lite"/>
    </source>
</evidence>
<dbReference type="AlphaFoldDB" id="A0A8T0J7D5"/>
<sequence length="183" mass="19830">MCRTLTLQGSGGVGIHTWMMLVLLLVPCSVRSACAGRLESDCTIAAVAAVGTRGGCAMESERMSNGGESKVNGADHTASFSSSNGADFPAEFTFVPRPMEPNDLDRPVRCPPPEPCIVHDGIVFKDRLANSRRRSDLLGSMRENDHIEYYSTPPNRRRNRSSKELLQSPALIAPDLVATKIVD</sequence>
<keyword evidence="4" id="KW-1185">Reference proteome</keyword>
<protein>
    <recommendedName>
        <fullName evidence="5">Secreted protein</fullName>
    </recommendedName>
</protein>
<dbReference type="PANTHER" id="PTHR34196">
    <property type="entry name" value="OS02G0697700 PROTEIN"/>
    <property type="match status" value="1"/>
</dbReference>
<reference evidence="3" key="1">
    <citation type="submission" date="2020-06" db="EMBL/GenBank/DDBJ databases">
        <title>WGS assembly of Ceratodon purpureus strain R40.</title>
        <authorList>
            <person name="Carey S.B."/>
            <person name="Jenkins J."/>
            <person name="Shu S."/>
            <person name="Lovell J.T."/>
            <person name="Sreedasyam A."/>
            <person name="Maumus F."/>
            <person name="Tiley G.P."/>
            <person name="Fernandez-Pozo N."/>
            <person name="Barry K."/>
            <person name="Chen C."/>
            <person name="Wang M."/>
            <person name="Lipzen A."/>
            <person name="Daum C."/>
            <person name="Saski C.A."/>
            <person name="Payton A.C."/>
            <person name="Mcbreen J.C."/>
            <person name="Conrad R.E."/>
            <person name="Kollar L.M."/>
            <person name="Olsson S."/>
            <person name="Huttunen S."/>
            <person name="Landis J.B."/>
            <person name="Wickett N.J."/>
            <person name="Johnson M.G."/>
            <person name="Rensing S.A."/>
            <person name="Grimwood J."/>
            <person name="Schmutz J."/>
            <person name="Mcdaniel S.F."/>
        </authorList>
    </citation>
    <scope>NUCLEOTIDE SEQUENCE</scope>
    <source>
        <strain evidence="3">R40</strain>
    </source>
</reference>
<dbReference type="EMBL" id="CM026421">
    <property type="protein sequence ID" value="KAG0591810.1"/>
    <property type="molecule type" value="Genomic_DNA"/>
</dbReference>
<dbReference type="PANTHER" id="PTHR34196:SF2">
    <property type="entry name" value="OS02G0697700 PROTEIN"/>
    <property type="match status" value="1"/>
</dbReference>
<evidence type="ECO:0008006" key="5">
    <source>
        <dbReference type="Google" id="ProtNLM"/>
    </source>
</evidence>
<comment type="caution">
    <text evidence="3">The sequence shown here is derived from an EMBL/GenBank/DDBJ whole genome shotgun (WGS) entry which is preliminary data.</text>
</comment>
<dbReference type="Proteomes" id="UP000822688">
    <property type="component" value="Chromosome 1"/>
</dbReference>
<feature type="signal peptide" evidence="2">
    <location>
        <begin position="1"/>
        <end position="35"/>
    </location>
</feature>
<accession>A0A8T0J7D5</accession>
<evidence type="ECO:0000256" key="2">
    <source>
        <dbReference type="SAM" id="SignalP"/>
    </source>
</evidence>
<proteinExistence type="predicted"/>
<keyword evidence="2" id="KW-0732">Signal</keyword>
<feature type="region of interest" description="Disordered" evidence="1">
    <location>
        <begin position="61"/>
        <end position="81"/>
    </location>
</feature>
<gene>
    <name evidence="3" type="ORF">KC19_1G203900</name>
</gene>
<name>A0A8T0J7D5_CERPU</name>
<organism evidence="3 4">
    <name type="scientific">Ceratodon purpureus</name>
    <name type="common">Fire moss</name>
    <name type="synonym">Dicranum purpureum</name>
    <dbReference type="NCBI Taxonomy" id="3225"/>
    <lineage>
        <taxon>Eukaryota</taxon>
        <taxon>Viridiplantae</taxon>
        <taxon>Streptophyta</taxon>
        <taxon>Embryophyta</taxon>
        <taxon>Bryophyta</taxon>
        <taxon>Bryophytina</taxon>
        <taxon>Bryopsida</taxon>
        <taxon>Dicranidae</taxon>
        <taxon>Pseudoditrichales</taxon>
        <taxon>Ditrichaceae</taxon>
        <taxon>Ceratodon</taxon>
    </lineage>
</organism>